<dbReference type="AlphaFoldDB" id="A0A6A6V428"/>
<organism evidence="2 3">
    <name type="scientific">Sporormia fimetaria CBS 119925</name>
    <dbReference type="NCBI Taxonomy" id="1340428"/>
    <lineage>
        <taxon>Eukaryota</taxon>
        <taxon>Fungi</taxon>
        <taxon>Dikarya</taxon>
        <taxon>Ascomycota</taxon>
        <taxon>Pezizomycotina</taxon>
        <taxon>Dothideomycetes</taxon>
        <taxon>Pleosporomycetidae</taxon>
        <taxon>Pleosporales</taxon>
        <taxon>Sporormiaceae</taxon>
        <taxon>Sporormia</taxon>
    </lineage>
</organism>
<proteinExistence type="inferred from homology"/>
<comment type="similarity">
    <text evidence="1">Belongs to the lcsJ thioesterase family.</text>
</comment>
<evidence type="ECO:0000313" key="3">
    <source>
        <dbReference type="Proteomes" id="UP000799440"/>
    </source>
</evidence>
<evidence type="ECO:0008006" key="4">
    <source>
        <dbReference type="Google" id="ProtNLM"/>
    </source>
</evidence>
<dbReference type="SUPFAM" id="SSF54637">
    <property type="entry name" value="Thioesterase/thiol ester dehydrase-isomerase"/>
    <property type="match status" value="1"/>
</dbReference>
<evidence type="ECO:0000313" key="2">
    <source>
        <dbReference type="EMBL" id="KAF2744559.1"/>
    </source>
</evidence>
<dbReference type="Pfam" id="PF13279">
    <property type="entry name" value="4HBT_2"/>
    <property type="match status" value="1"/>
</dbReference>
<dbReference type="EMBL" id="MU006588">
    <property type="protein sequence ID" value="KAF2744559.1"/>
    <property type="molecule type" value="Genomic_DNA"/>
</dbReference>
<dbReference type="Gene3D" id="3.10.129.10">
    <property type="entry name" value="Hotdog Thioesterase"/>
    <property type="match status" value="1"/>
</dbReference>
<dbReference type="PANTHER" id="PTHR12475:SF4">
    <property type="entry name" value="PROTEIN THEM6"/>
    <property type="match status" value="1"/>
</dbReference>
<dbReference type="OrthoDB" id="265761at2759"/>
<keyword evidence="3" id="KW-1185">Reference proteome</keyword>
<dbReference type="InterPro" id="IPR051490">
    <property type="entry name" value="THEM6_lcsJ_thioesterase"/>
</dbReference>
<name>A0A6A6V428_9PLEO</name>
<gene>
    <name evidence="2" type="ORF">M011DRAFT_479859</name>
</gene>
<dbReference type="Proteomes" id="UP000799440">
    <property type="component" value="Unassembled WGS sequence"/>
</dbReference>
<reference evidence="2" key="1">
    <citation type="journal article" date="2020" name="Stud. Mycol.">
        <title>101 Dothideomycetes genomes: a test case for predicting lifestyles and emergence of pathogens.</title>
        <authorList>
            <person name="Haridas S."/>
            <person name="Albert R."/>
            <person name="Binder M."/>
            <person name="Bloem J."/>
            <person name="Labutti K."/>
            <person name="Salamov A."/>
            <person name="Andreopoulos B."/>
            <person name="Baker S."/>
            <person name="Barry K."/>
            <person name="Bills G."/>
            <person name="Bluhm B."/>
            <person name="Cannon C."/>
            <person name="Castanera R."/>
            <person name="Culley D."/>
            <person name="Daum C."/>
            <person name="Ezra D."/>
            <person name="Gonzalez J."/>
            <person name="Henrissat B."/>
            <person name="Kuo A."/>
            <person name="Liang C."/>
            <person name="Lipzen A."/>
            <person name="Lutzoni F."/>
            <person name="Magnuson J."/>
            <person name="Mondo S."/>
            <person name="Nolan M."/>
            <person name="Ohm R."/>
            <person name="Pangilinan J."/>
            <person name="Park H.-J."/>
            <person name="Ramirez L."/>
            <person name="Alfaro M."/>
            <person name="Sun H."/>
            <person name="Tritt A."/>
            <person name="Yoshinaga Y."/>
            <person name="Zwiers L.-H."/>
            <person name="Turgeon B."/>
            <person name="Goodwin S."/>
            <person name="Spatafora J."/>
            <person name="Crous P."/>
            <person name="Grigoriev I."/>
        </authorList>
    </citation>
    <scope>NUCLEOTIDE SEQUENCE</scope>
    <source>
        <strain evidence="2">CBS 119925</strain>
    </source>
</reference>
<dbReference type="CDD" id="cd00586">
    <property type="entry name" value="4HBT"/>
    <property type="match status" value="1"/>
</dbReference>
<dbReference type="InterPro" id="IPR029069">
    <property type="entry name" value="HotDog_dom_sf"/>
</dbReference>
<protein>
    <recommendedName>
        <fullName evidence="4">Capsule polysaccharide biosynthesis protein</fullName>
    </recommendedName>
</protein>
<sequence length="337" mass="37733">MAALSKSIIGAGATLASLVAALANDGVRSFVSKWLGLEAPGGGWRLLCVVFALANLKSLPFMWHFRFLNGFLYHLYLQPTPIPAHALFQPSITSTRCSLLEMDYNLHKSNSTYFADMDISRTHLFTAIIRNGIVKSKNPASGLGASQGTKKRHMIALGGISCMFKREIKPYQKYEMWTRVLSWDRKWFYLVTHLVKPGVARPKGWTLQPWKRGDGREVDEEMLKGAVFASAVAKYVVKEGRKTIAPEQVLVDAEMVPVKPEGWVYKGDVEMKGEANGSLDKEGLLPKMFGEEEWNWDVIERERLRGLKLAESFAALDGLHEVFDGGERGALGRYHDL</sequence>
<evidence type="ECO:0000256" key="1">
    <source>
        <dbReference type="ARBA" id="ARBA00038476"/>
    </source>
</evidence>
<accession>A0A6A6V428</accession>
<dbReference type="PANTHER" id="PTHR12475">
    <property type="match status" value="1"/>
</dbReference>